<protein>
    <recommendedName>
        <fullName evidence="1">BACK domain-containing protein</fullName>
    </recommendedName>
</protein>
<sequence length="120" mass="14318">MVVTCEFLFEELAKQLETYLIKTKALWLRLHFSNVHQKSFQNNKFQELQNWCNDIIVKHPEKFFDSEEFTSIQEHALISVIKRDDLQMEEVKIWKRVIEWGIAQNTGISSDPKNCPMIIF</sequence>
<reference evidence="2 3" key="1">
    <citation type="submission" date="2018-06" db="EMBL/GenBank/DDBJ databases">
        <title>Comparative genomics reveals the genomic features of Rhizophagus irregularis, R. cerebriforme, R. diaphanum and Gigaspora rosea, and their symbiotic lifestyle signature.</title>
        <authorList>
            <person name="Morin E."/>
            <person name="San Clemente H."/>
            <person name="Chen E.C.H."/>
            <person name="De La Providencia I."/>
            <person name="Hainaut M."/>
            <person name="Kuo A."/>
            <person name="Kohler A."/>
            <person name="Murat C."/>
            <person name="Tang N."/>
            <person name="Roy S."/>
            <person name="Loubradou J."/>
            <person name="Henrissat B."/>
            <person name="Grigoriev I.V."/>
            <person name="Corradi N."/>
            <person name="Roux C."/>
            <person name="Martin F.M."/>
        </authorList>
    </citation>
    <scope>NUCLEOTIDE SEQUENCE [LARGE SCALE GENOMIC DNA]</scope>
    <source>
        <strain evidence="2 3">DAOM 194757</strain>
    </source>
</reference>
<comment type="caution">
    <text evidence="2">The sequence shown here is derived from an EMBL/GenBank/DDBJ whole genome shotgun (WGS) entry which is preliminary data.</text>
</comment>
<dbReference type="EMBL" id="QKWP01000066">
    <property type="protein sequence ID" value="RIB28424.1"/>
    <property type="molecule type" value="Genomic_DNA"/>
</dbReference>
<gene>
    <name evidence="2" type="ORF">C2G38_2137332</name>
</gene>
<proteinExistence type="predicted"/>
<evidence type="ECO:0000313" key="3">
    <source>
        <dbReference type="Proteomes" id="UP000266673"/>
    </source>
</evidence>
<dbReference type="InterPro" id="IPR011705">
    <property type="entry name" value="BACK"/>
</dbReference>
<dbReference type="Gene3D" id="1.25.40.420">
    <property type="match status" value="1"/>
</dbReference>
<evidence type="ECO:0000313" key="2">
    <source>
        <dbReference type="EMBL" id="RIB28424.1"/>
    </source>
</evidence>
<feature type="domain" description="BACK" evidence="1">
    <location>
        <begin position="44"/>
        <end position="103"/>
    </location>
</feature>
<keyword evidence="3" id="KW-1185">Reference proteome</keyword>
<organism evidence="2 3">
    <name type="scientific">Gigaspora rosea</name>
    <dbReference type="NCBI Taxonomy" id="44941"/>
    <lineage>
        <taxon>Eukaryota</taxon>
        <taxon>Fungi</taxon>
        <taxon>Fungi incertae sedis</taxon>
        <taxon>Mucoromycota</taxon>
        <taxon>Glomeromycotina</taxon>
        <taxon>Glomeromycetes</taxon>
        <taxon>Diversisporales</taxon>
        <taxon>Gigasporaceae</taxon>
        <taxon>Gigaspora</taxon>
    </lineage>
</organism>
<evidence type="ECO:0000259" key="1">
    <source>
        <dbReference type="Pfam" id="PF07707"/>
    </source>
</evidence>
<accession>A0A397W100</accession>
<name>A0A397W100_9GLOM</name>
<dbReference type="Pfam" id="PF07707">
    <property type="entry name" value="BACK"/>
    <property type="match status" value="1"/>
</dbReference>
<dbReference type="AlphaFoldDB" id="A0A397W100"/>
<dbReference type="Proteomes" id="UP000266673">
    <property type="component" value="Unassembled WGS sequence"/>
</dbReference>
<dbReference type="OrthoDB" id="5430411at2759"/>